<proteinExistence type="predicted"/>
<dbReference type="KEGG" id="trr:M419DRAFT_9968"/>
<dbReference type="AlphaFoldDB" id="A0A024S832"/>
<organism evidence="1 2">
    <name type="scientific">Hypocrea jecorina (strain ATCC 56765 / BCRC 32924 / NRRL 11460 / Rut C-30)</name>
    <name type="common">Trichoderma reesei</name>
    <dbReference type="NCBI Taxonomy" id="1344414"/>
    <lineage>
        <taxon>Eukaryota</taxon>
        <taxon>Fungi</taxon>
        <taxon>Dikarya</taxon>
        <taxon>Ascomycota</taxon>
        <taxon>Pezizomycotina</taxon>
        <taxon>Sordariomycetes</taxon>
        <taxon>Hypocreomycetidae</taxon>
        <taxon>Hypocreales</taxon>
        <taxon>Hypocreaceae</taxon>
        <taxon>Trichoderma</taxon>
    </lineage>
</organism>
<reference evidence="2" key="1">
    <citation type="journal article" date="2013" name="Ind. Biotechnol.">
        <title>Comparative genomics analysis of Trichoderma reesei strains.</title>
        <authorList>
            <person name="Koike H."/>
            <person name="Aerts A."/>
            <person name="LaButti K."/>
            <person name="Grigoriev I.V."/>
            <person name="Baker S.E."/>
        </authorList>
    </citation>
    <scope>NUCLEOTIDE SEQUENCE [LARGE SCALE GENOMIC DNA]</scope>
    <source>
        <strain evidence="2">ATCC 56765 / BCRC 32924 / NRRL 11460 / Rut C-30</strain>
    </source>
</reference>
<gene>
    <name evidence="1" type="ORF">M419DRAFT_9968</name>
</gene>
<protein>
    <submittedName>
        <fullName evidence="1">Uncharacterized protein</fullName>
    </submittedName>
</protein>
<dbReference type="Proteomes" id="UP000024376">
    <property type="component" value="Unassembled WGS sequence"/>
</dbReference>
<dbReference type="HOGENOM" id="CLU_3052069_0_0_1"/>
<evidence type="ECO:0000313" key="2">
    <source>
        <dbReference type="Proteomes" id="UP000024376"/>
    </source>
</evidence>
<evidence type="ECO:0000313" key="1">
    <source>
        <dbReference type="EMBL" id="ETS00357.1"/>
    </source>
</evidence>
<name>A0A024S832_HYPJR</name>
<dbReference type="EMBL" id="KI911152">
    <property type="protein sequence ID" value="ETS00357.1"/>
    <property type="molecule type" value="Genomic_DNA"/>
</dbReference>
<accession>A0A024S832</accession>
<sequence length="54" mass="5591">MNPPPKTKDAAACGIAGSAASDLRRLHSGMEARSRPPIAMVSDSRVGLLQCGKI</sequence>